<feature type="domain" description="Guanylate kinase-like" evidence="10">
    <location>
        <begin position="15"/>
        <end position="196"/>
    </location>
</feature>
<keyword evidence="4 9" id="KW-0808">Transferase</keyword>
<evidence type="ECO:0000256" key="1">
    <source>
        <dbReference type="ARBA" id="ARBA00005790"/>
    </source>
</evidence>
<dbReference type="PROSITE" id="PS00856">
    <property type="entry name" value="GUANYLATE_KINASE_1"/>
    <property type="match status" value="1"/>
</dbReference>
<comment type="function">
    <text evidence="9">Essential for recycling GMP and indirectly, cGMP.</text>
</comment>
<dbReference type="PROSITE" id="PS50052">
    <property type="entry name" value="GUANYLATE_KINASE_2"/>
    <property type="match status" value="1"/>
</dbReference>
<reference evidence="11" key="1">
    <citation type="journal article" date="2021" name="Microorganisms">
        <title>Acidisoma silvae sp. nov. and Acidisomacellulosilytica sp. nov., Two Acidophilic Bacteria Isolated from Decaying Wood, Hydrolyzing Cellulose and Producing Poly-3-hydroxybutyrate.</title>
        <authorList>
            <person name="Mieszkin S."/>
            <person name="Pouder E."/>
            <person name="Uroz S."/>
            <person name="Simon-Colin C."/>
            <person name="Alain K."/>
        </authorList>
    </citation>
    <scope>NUCLEOTIDE SEQUENCE</scope>
    <source>
        <strain evidence="11">HW T2.11</strain>
    </source>
</reference>
<keyword evidence="5 9" id="KW-0547">Nucleotide-binding</keyword>
<dbReference type="Gene3D" id="3.40.50.300">
    <property type="entry name" value="P-loop containing nucleotide triphosphate hydrolases"/>
    <property type="match status" value="1"/>
</dbReference>
<dbReference type="GO" id="GO:0005524">
    <property type="term" value="F:ATP binding"/>
    <property type="evidence" value="ECO:0007669"/>
    <property type="project" value="UniProtKB-UniRule"/>
</dbReference>
<evidence type="ECO:0000256" key="8">
    <source>
        <dbReference type="ARBA" id="ARBA00030128"/>
    </source>
</evidence>
<dbReference type="InterPro" id="IPR008145">
    <property type="entry name" value="GK/Ca_channel_bsu"/>
</dbReference>
<dbReference type="NCBIfam" id="TIGR03263">
    <property type="entry name" value="guanyl_kin"/>
    <property type="match status" value="1"/>
</dbReference>
<dbReference type="GO" id="GO:0004385">
    <property type="term" value="F:GMP kinase activity"/>
    <property type="evidence" value="ECO:0007669"/>
    <property type="project" value="UniProtKB-UniRule"/>
</dbReference>
<keyword evidence="12" id="KW-1185">Reference proteome</keyword>
<evidence type="ECO:0000313" key="12">
    <source>
        <dbReference type="Proteomes" id="UP000708298"/>
    </source>
</evidence>
<feature type="binding site" evidence="9">
    <location>
        <begin position="22"/>
        <end position="29"/>
    </location>
    <ligand>
        <name>ATP</name>
        <dbReference type="ChEBI" id="CHEBI:30616"/>
    </ligand>
</feature>
<evidence type="ECO:0000256" key="4">
    <source>
        <dbReference type="ARBA" id="ARBA00022679"/>
    </source>
</evidence>
<proteinExistence type="inferred from homology"/>
<dbReference type="Pfam" id="PF00625">
    <property type="entry name" value="Guanylate_kin"/>
    <property type="match status" value="1"/>
</dbReference>
<keyword evidence="9" id="KW-0963">Cytoplasm</keyword>
<dbReference type="SMART" id="SM00072">
    <property type="entry name" value="GuKc"/>
    <property type="match status" value="1"/>
</dbReference>
<keyword evidence="7 9" id="KW-0067">ATP-binding</keyword>
<dbReference type="PANTHER" id="PTHR23117:SF13">
    <property type="entry name" value="GUANYLATE KINASE"/>
    <property type="match status" value="1"/>
</dbReference>
<accession>A0A963YNE2</accession>
<dbReference type="InterPro" id="IPR020590">
    <property type="entry name" value="Guanylate_kinase_CS"/>
</dbReference>
<organism evidence="11 12">
    <name type="scientific">Acidisoma silvae</name>
    <dbReference type="NCBI Taxonomy" id="2802396"/>
    <lineage>
        <taxon>Bacteria</taxon>
        <taxon>Pseudomonadati</taxon>
        <taxon>Pseudomonadota</taxon>
        <taxon>Alphaproteobacteria</taxon>
        <taxon>Acetobacterales</taxon>
        <taxon>Acidocellaceae</taxon>
        <taxon>Acidisoma</taxon>
    </lineage>
</organism>
<evidence type="ECO:0000256" key="7">
    <source>
        <dbReference type="ARBA" id="ARBA00022840"/>
    </source>
</evidence>
<dbReference type="Gene3D" id="3.30.63.10">
    <property type="entry name" value="Guanylate Kinase phosphate binding domain"/>
    <property type="match status" value="1"/>
</dbReference>
<keyword evidence="6 9" id="KW-0418">Kinase</keyword>
<dbReference type="InterPro" id="IPR027417">
    <property type="entry name" value="P-loop_NTPase"/>
</dbReference>
<evidence type="ECO:0000256" key="6">
    <source>
        <dbReference type="ARBA" id="ARBA00022777"/>
    </source>
</evidence>
<dbReference type="EC" id="2.7.4.8" evidence="2 9"/>
<sequence length="217" mass="24125">MTKTHMPEPLIRRRGLCFVIAAPSGTGKSSLTRALLAEEPDLALSISITTRGPRPGEVEGKHYYFRAKDEFEQLRETGGLLEWAHVFGRETLYGTPREPVEAALSAGRDMVFTIDWQGFRQMREAIGPDVVGVFLLPPSLAELEQRLRLRGEDSEAEIARRMASTAGEMEHAGEFNYIVINQDFATALADLRAILRAEQRSTARQTGLDDFTSMSVA</sequence>
<dbReference type="PANTHER" id="PTHR23117">
    <property type="entry name" value="GUANYLATE KINASE-RELATED"/>
    <property type="match status" value="1"/>
</dbReference>
<dbReference type="EMBL" id="JAESVB010000001">
    <property type="protein sequence ID" value="MCB8873934.1"/>
    <property type="molecule type" value="Genomic_DNA"/>
</dbReference>
<dbReference type="GO" id="GO:0005829">
    <property type="term" value="C:cytosol"/>
    <property type="evidence" value="ECO:0007669"/>
    <property type="project" value="TreeGrafter"/>
</dbReference>
<evidence type="ECO:0000256" key="3">
    <source>
        <dbReference type="ARBA" id="ARBA00016296"/>
    </source>
</evidence>
<evidence type="ECO:0000256" key="2">
    <source>
        <dbReference type="ARBA" id="ARBA00012961"/>
    </source>
</evidence>
<dbReference type="Proteomes" id="UP000708298">
    <property type="component" value="Unassembled WGS sequence"/>
</dbReference>
<evidence type="ECO:0000259" key="10">
    <source>
        <dbReference type="PROSITE" id="PS50052"/>
    </source>
</evidence>
<evidence type="ECO:0000256" key="5">
    <source>
        <dbReference type="ARBA" id="ARBA00022741"/>
    </source>
</evidence>
<dbReference type="HAMAP" id="MF_00328">
    <property type="entry name" value="Guanylate_kinase"/>
    <property type="match status" value="1"/>
</dbReference>
<comment type="caution">
    <text evidence="11">The sequence shown here is derived from an EMBL/GenBank/DDBJ whole genome shotgun (WGS) entry which is preliminary data.</text>
</comment>
<dbReference type="SUPFAM" id="SSF52540">
    <property type="entry name" value="P-loop containing nucleoside triphosphate hydrolases"/>
    <property type="match status" value="1"/>
</dbReference>
<gene>
    <name evidence="9 11" type="primary">gmk</name>
    <name evidence="11" type="ORF">ASILVAE211_01975</name>
</gene>
<comment type="subcellular location">
    <subcellularLocation>
        <location evidence="9">Cytoplasm</location>
    </subcellularLocation>
</comment>
<comment type="catalytic activity">
    <reaction evidence="9">
        <text>GMP + ATP = GDP + ADP</text>
        <dbReference type="Rhea" id="RHEA:20780"/>
        <dbReference type="ChEBI" id="CHEBI:30616"/>
        <dbReference type="ChEBI" id="CHEBI:58115"/>
        <dbReference type="ChEBI" id="CHEBI:58189"/>
        <dbReference type="ChEBI" id="CHEBI:456216"/>
        <dbReference type="EC" id="2.7.4.8"/>
    </reaction>
</comment>
<reference evidence="11" key="2">
    <citation type="submission" date="2021-01" db="EMBL/GenBank/DDBJ databases">
        <authorList>
            <person name="Mieszkin S."/>
            <person name="Pouder E."/>
            <person name="Alain K."/>
        </authorList>
    </citation>
    <scope>NUCLEOTIDE SEQUENCE</scope>
    <source>
        <strain evidence="11">HW T2.11</strain>
    </source>
</reference>
<dbReference type="InterPro" id="IPR008144">
    <property type="entry name" value="Guanylate_kin-like_dom"/>
</dbReference>
<evidence type="ECO:0000256" key="9">
    <source>
        <dbReference type="HAMAP-Rule" id="MF_00328"/>
    </source>
</evidence>
<protein>
    <recommendedName>
        <fullName evidence="3 9">Guanylate kinase</fullName>
        <ecNumber evidence="2 9">2.7.4.8</ecNumber>
    </recommendedName>
    <alternativeName>
        <fullName evidence="8 9">GMP kinase</fullName>
    </alternativeName>
</protein>
<dbReference type="FunFam" id="3.30.63.10:FF:000002">
    <property type="entry name" value="Guanylate kinase 1"/>
    <property type="match status" value="1"/>
</dbReference>
<dbReference type="CDD" id="cd00071">
    <property type="entry name" value="GMPK"/>
    <property type="match status" value="1"/>
</dbReference>
<name>A0A963YNE2_9PROT</name>
<evidence type="ECO:0000313" key="11">
    <source>
        <dbReference type="EMBL" id="MCB8873934.1"/>
    </source>
</evidence>
<dbReference type="RefSeq" id="WP_227319596.1">
    <property type="nucleotide sequence ID" value="NZ_JAESVB010000001.1"/>
</dbReference>
<comment type="similarity">
    <text evidence="1 9">Belongs to the guanylate kinase family.</text>
</comment>
<dbReference type="InterPro" id="IPR017665">
    <property type="entry name" value="Guanylate_kinase"/>
</dbReference>
<dbReference type="AlphaFoldDB" id="A0A963YNE2"/>